<accession>A0A453E2H4</accession>
<reference evidence="2" key="2">
    <citation type="journal article" date="2017" name="Nat. Plants">
        <title>The Aegilops tauschii genome reveals multiple impacts of transposons.</title>
        <authorList>
            <person name="Zhao G."/>
            <person name="Zou C."/>
            <person name="Li K."/>
            <person name="Wang K."/>
            <person name="Li T."/>
            <person name="Gao L."/>
            <person name="Zhang X."/>
            <person name="Wang H."/>
            <person name="Yang Z."/>
            <person name="Liu X."/>
            <person name="Jiang W."/>
            <person name="Mao L."/>
            <person name="Kong X."/>
            <person name="Jiao Y."/>
            <person name="Jia J."/>
        </authorList>
    </citation>
    <scope>NUCLEOTIDE SEQUENCE [LARGE SCALE GENOMIC DNA]</scope>
    <source>
        <strain evidence="2">cv. AL8/78</strain>
    </source>
</reference>
<reference evidence="1" key="3">
    <citation type="journal article" date="2017" name="Nature">
        <title>Genome sequence of the progenitor of the wheat D genome Aegilops tauschii.</title>
        <authorList>
            <person name="Luo M.C."/>
            <person name="Gu Y.Q."/>
            <person name="Puiu D."/>
            <person name="Wang H."/>
            <person name="Twardziok S.O."/>
            <person name="Deal K.R."/>
            <person name="Huo N."/>
            <person name="Zhu T."/>
            <person name="Wang L."/>
            <person name="Wang Y."/>
            <person name="McGuire P.E."/>
            <person name="Liu S."/>
            <person name="Long H."/>
            <person name="Ramasamy R.K."/>
            <person name="Rodriguez J.C."/>
            <person name="Van S.L."/>
            <person name="Yuan L."/>
            <person name="Wang Z."/>
            <person name="Xia Z."/>
            <person name="Xiao L."/>
            <person name="Anderson O.D."/>
            <person name="Ouyang S."/>
            <person name="Liang Y."/>
            <person name="Zimin A.V."/>
            <person name="Pertea G."/>
            <person name="Qi P."/>
            <person name="Bennetzen J.L."/>
            <person name="Dai X."/>
            <person name="Dawson M.W."/>
            <person name="Muller H.G."/>
            <person name="Kugler K."/>
            <person name="Rivarola-Duarte L."/>
            <person name="Spannagl M."/>
            <person name="Mayer K.F.X."/>
            <person name="Lu F.H."/>
            <person name="Bevan M.W."/>
            <person name="Leroy P."/>
            <person name="Li P."/>
            <person name="You F.M."/>
            <person name="Sun Q."/>
            <person name="Liu Z."/>
            <person name="Lyons E."/>
            <person name="Wicker T."/>
            <person name="Salzberg S.L."/>
            <person name="Devos K.M."/>
            <person name="Dvorak J."/>
        </authorList>
    </citation>
    <scope>NUCLEOTIDE SEQUENCE [LARGE SCALE GENOMIC DNA]</scope>
    <source>
        <strain evidence="1">cv. AL8/78</strain>
    </source>
</reference>
<dbReference type="AlphaFoldDB" id="A0A453E2H4"/>
<sequence>MKASWEMVDDCSCGPWLVRNGLYLGHQQSGALNVKARLHREFGNDALLHLFEV</sequence>
<reference evidence="1" key="5">
    <citation type="journal article" date="2021" name="G3 (Bethesda)">
        <title>Aegilops tauschii genome assembly Aet v5.0 features greater sequence contiguity and improved annotation.</title>
        <authorList>
            <person name="Wang L."/>
            <person name="Zhu T."/>
            <person name="Rodriguez J.C."/>
            <person name="Deal K.R."/>
            <person name="Dubcovsky J."/>
            <person name="McGuire P.E."/>
            <person name="Lux T."/>
            <person name="Spannagl M."/>
            <person name="Mayer K.F.X."/>
            <person name="Baldrich P."/>
            <person name="Meyers B.C."/>
            <person name="Huo N."/>
            <person name="Gu Y.Q."/>
            <person name="Zhou H."/>
            <person name="Devos K.M."/>
            <person name="Bennetzen J.L."/>
            <person name="Unver T."/>
            <person name="Budak H."/>
            <person name="Gulick P.J."/>
            <person name="Galiba G."/>
            <person name="Kalapos B."/>
            <person name="Nelson D.R."/>
            <person name="Li P."/>
            <person name="You F.M."/>
            <person name="Luo M.C."/>
            <person name="Dvorak J."/>
        </authorList>
    </citation>
    <scope>NUCLEOTIDE SEQUENCE [LARGE SCALE GENOMIC DNA]</scope>
    <source>
        <strain evidence="1">cv. AL8/78</strain>
    </source>
</reference>
<name>A0A453E2H4_AEGTS</name>
<dbReference type="Gramene" id="AET3Gv20197900.25">
    <property type="protein sequence ID" value="AET3Gv20197900.25"/>
    <property type="gene ID" value="AET3Gv20197900"/>
</dbReference>
<protein>
    <submittedName>
        <fullName evidence="1">Uncharacterized protein</fullName>
    </submittedName>
</protein>
<organism evidence="1 2">
    <name type="scientific">Aegilops tauschii subsp. strangulata</name>
    <name type="common">Goatgrass</name>
    <dbReference type="NCBI Taxonomy" id="200361"/>
    <lineage>
        <taxon>Eukaryota</taxon>
        <taxon>Viridiplantae</taxon>
        <taxon>Streptophyta</taxon>
        <taxon>Embryophyta</taxon>
        <taxon>Tracheophyta</taxon>
        <taxon>Spermatophyta</taxon>
        <taxon>Magnoliopsida</taxon>
        <taxon>Liliopsida</taxon>
        <taxon>Poales</taxon>
        <taxon>Poaceae</taxon>
        <taxon>BOP clade</taxon>
        <taxon>Pooideae</taxon>
        <taxon>Triticodae</taxon>
        <taxon>Triticeae</taxon>
        <taxon>Triticinae</taxon>
        <taxon>Aegilops</taxon>
    </lineage>
</organism>
<reference evidence="1" key="4">
    <citation type="submission" date="2019-03" db="UniProtKB">
        <authorList>
            <consortium name="EnsemblPlants"/>
        </authorList>
    </citation>
    <scope>IDENTIFICATION</scope>
</reference>
<reference evidence="2" key="1">
    <citation type="journal article" date="2014" name="Science">
        <title>Ancient hybridizations among the ancestral genomes of bread wheat.</title>
        <authorList>
            <consortium name="International Wheat Genome Sequencing Consortium,"/>
            <person name="Marcussen T."/>
            <person name="Sandve S.R."/>
            <person name="Heier L."/>
            <person name="Spannagl M."/>
            <person name="Pfeifer M."/>
            <person name="Jakobsen K.S."/>
            <person name="Wulff B.B."/>
            <person name="Steuernagel B."/>
            <person name="Mayer K.F."/>
            <person name="Olsen O.A."/>
        </authorList>
    </citation>
    <scope>NUCLEOTIDE SEQUENCE [LARGE SCALE GENOMIC DNA]</scope>
    <source>
        <strain evidence="2">cv. AL8/78</strain>
    </source>
</reference>
<proteinExistence type="predicted"/>
<keyword evidence="2" id="KW-1185">Reference proteome</keyword>
<evidence type="ECO:0000313" key="2">
    <source>
        <dbReference type="Proteomes" id="UP000015105"/>
    </source>
</evidence>
<dbReference type="Proteomes" id="UP000015105">
    <property type="component" value="Chromosome 3D"/>
</dbReference>
<evidence type="ECO:0000313" key="1">
    <source>
        <dbReference type="EnsemblPlants" id="AET3Gv20197900.25"/>
    </source>
</evidence>
<dbReference type="EnsemblPlants" id="AET3Gv20197900.25">
    <property type="protein sequence ID" value="AET3Gv20197900.25"/>
    <property type="gene ID" value="AET3Gv20197900"/>
</dbReference>